<evidence type="ECO:0000256" key="4">
    <source>
        <dbReference type="ARBA" id="ARBA00022737"/>
    </source>
</evidence>
<dbReference type="InterPro" id="IPR051755">
    <property type="entry name" value="Ig-like_CS_Receptor"/>
</dbReference>
<evidence type="ECO:0000256" key="10">
    <source>
        <dbReference type="SAM" id="Phobius"/>
    </source>
</evidence>
<dbReference type="InterPro" id="IPR007110">
    <property type="entry name" value="Ig-like_dom"/>
</dbReference>
<evidence type="ECO:0000256" key="9">
    <source>
        <dbReference type="ARBA" id="ARBA00023319"/>
    </source>
</evidence>
<evidence type="ECO:0000256" key="5">
    <source>
        <dbReference type="ARBA" id="ARBA00022989"/>
    </source>
</evidence>
<dbReference type="InterPro" id="IPR003597">
    <property type="entry name" value="Ig_C1-set"/>
</dbReference>
<dbReference type="CDD" id="cd16085">
    <property type="entry name" value="IgC1_SIRP_domain_3"/>
    <property type="match status" value="1"/>
</dbReference>
<evidence type="ECO:0000256" key="3">
    <source>
        <dbReference type="ARBA" id="ARBA00022729"/>
    </source>
</evidence>
<keyword evidence="4" id="KW-0677">Repeat</keyword>
<dbReference type="SMART" id="SM00409">
    <property type="entry name" value="IG"/>
    <property type="match status" value="3"/>
</dbReference>
<dbReference type="InterPro" id="IPR036179">
    <property type="entry name" value="Ig-like_dom_sf"/>
</dbReference>
<dbReference type="GO" id="GO:0016020">
    <property type="term" value="C:membrane"/>
    <property type="evidence" value="ECO:0007669"/>
    <property type="project" value="UniProtKB-SubCell"/>
</dbReference>
<evidence type="ECO:0000256" key="2">
    <source>
        <dbReference type="ARBA" id="ARBA00022692"/>
    </source>
</evidence>
<dbReference type="Gene3D" id="2.60.40.10">
    <property type="entry name" value="Immunoglobulins"/>
    <property type="match status" value="3"/>
</dbReference>
<dbReference type="FunFam" id="2.60.40.10:FF:000454">
    <property type="entry name" value="Tyrosine-protein phosphatase non-receptor type substrate 1"/>
    <property type="match status" value="1"/>
</dbReference>
<evidence type="ECO:0000256" key="7">
    <source>
        <dbReference type="ARBA" id="ARBA00023157"/>
    </source>
</evidence>
<dbReference type="SUPFAM" id="SSF48726">
    <property type="entry name" value="Immunoglobulin"/>
    <property type="match status" value="3"/>
</dbReference>
<dbReference type="InterPro" id="IPR003599">
    <property type="entry name" value="Ig_sub"/>
</dbReference>
<dbReference type="KEGG" id="lve:103083900"/>
<dbReference type="SMART" id="SM00406">
    <property type="entry name" value="IGv"/>
    <property type="match status" value="1"/>
</dbReference>
<keyword evidence="9" id="KW-0393">Immunoglobulin domain</keyword>
<evidence type="ECO:0000256" key="6">
    <source>
        <dbReference type="ARBA" id="ARBA00023136"/>
    </source>
</evidence>
<dbReference type="Proteomes" id="UP000265300">
    <property type="component" value="Unplaced"/>
</dbReference>
<dbReference type="InterPro" id="IPR013106">
    <property type="entry name" value="Ig_V-set"/>
</dbReference>
<dbReference type="PANTHER" id="PTHR19971">
    <property type="entry name" value="SIGNAL-REGULATORY PROTEIN BETA"/>
    <property type="match status" value="1"/>
</dbReference>
<keyword evidence="6 10" id="KW-0472">Membrane</keyword>
<dbReference type="FunFam" id="2.60.40.10:FF:000490">
    <property type="entry name" value="Signal-regulatory protein beta 1"/>
    <property type="match status" value="1"/>
</dbReference>
<dbReference type="InParanoid" id="A0A340XWA1"/>
<keyword evidence="2 10" id="KW-0812">Transmembrane</keyword>
<evidence type="ECO:0000313" key="13">
    <source>
        <dbReference type="RefSeq" id="XP_007465488.1"/>
    </source>
</evidence>
<dbReference type="STRING" id="118797.A0A340XWA1"/>
<dbReference type="Pfam" id="PF07686">
    <property type="entry name" value="V-set"/>
    <property type="match status" value="1"/>
</dbReference>
<dbReference type="GeneID" id="103083900"/>
<dbReference type="FunCoup" id="A0A340XWA1">
    <property type="interactions" value="827"/>
</dbReference>
<organism evidence="12 13">
    <name type="scientific">Lipotes vexillifer</name>
    <name type="common">Yangtze river dolphin</name>
    <dbReference type="NCBI Taxonomy" id="118797"/>
    <lineage>
        <taxon>Eukaryota</taxon>
        <taxon>Metazoa</taxon>
        <taxon>Chordata</taxon>
        <taxon>Craniata</taxon>
        <taxon>Vertebrata</taxon>
        <taxon>Euteleostomi</taxon>
        <taxon>Mammalia</taxon>
        <taxon>Eutheria</taxon>
        <taxon>Laurasiatheria</taxon>
        <taxon>Artiodactyla</taxon>
        <taxon>Whippomorpha</taxon>
        <taxon>Cetacea</taxon>
        <taxon>Odontoceti</taxon>
        <taxon>Lipotidae</taxon>
        <taxon>Lipotes</taxon>
    </lineage>
</organism>
<dbReference type="InterPro" id="IPR013783">
    <property type="entry name" value="Ig-like_fold"/>
</dbReference>
<keyword evidence="12" id="KW-1185">Reference proteome</keyword>
<feature type="transmembrane region" description="Helical" evidence="10">
    <location>
        <begin position="493"/>
        <end position="514"/>
    </location>
</feature>
<dbReference type="RefSeq" id="XP_007465488.1">
    <property type="nucleotide sequence ID" value="XM_007465426.1"/>
</dbReference>
<proteinExistence type="predicted"/>
<name>A0A340XWA1_LIPVE</name>
<gene>
    <name evidence="13" type="primary">LOC103083900</name>
</gene>
<dbReference type="OrthoDB" id="6370831at2759"/>
<evidence type="ECO:0000313" key="12">
    <source>
        <dbReference type="Proteomes" id="UP000265300"/>
    </source>
</evidence>
<evidence type="ECO:0000256" key="1">
    <source>
        <dbReference type="ARBA" id="ARBA00004479"/>
    </source>
</evidence>
<sequence length="520" mass="57000">MKCPQGIRSPDGTYTLEHTWQAETMLDSSKFACWVVQDEQPPVQANTTLWAQGGKRGFCPFMRLLRAETLTDLKQILALKFSRGQTLESNGSVSPGRAAMGRLGPQADNVYFLVLCQVKHRSTLVSQKTIQLEQYLRDKDILFVQTGVAGENELQVIQPERSVSVAAGETATLHCDVTSLLPVGPTKWFRGTGPGRKLIYSLRGGPFPRVTTLGDTTRRNNMDFSIRISNITPADTGIYYCVKFKKASPDVEVKSGPGTHLTVSAKPSPPVVSGPAVRVTPEQTVSFTCKSHGFTPRNISLKWFKNGNELSASQTDVEPEGNNVSYSISSTTKVVLAPGDVRSQVICEVTHITLQGDPPLRGTANLSETIRVPPTLTITQHPLAGNQVNVTCQVNEFYPQRLQLTWLENGNVSRMDMTSTLIENKDGTFNQTSWLLVNSSAHREAVLLTCQVEHDGQLAVTKNHILEASAPQKNQDADEPLEPAFSPELSSPLLVVLLLGPKVLLVVGVSVIFVHRKHWA</sequence>
<evidence type="ECO:0000256" key="8">
    <source>
        <dbReference type="ARBA" id="ARBA00023180"/>
    </source>
</evidence>
<accession>A0A340XWA1</accession>
<dbReference type="SMART" id="SM00407">
    <property type="entry name" value="IGc1"/>
    <property type="match status" value="2"/>
</dbReference>
<evidence type="ECO:0000259" key="11">
    <source>
        <dbReference type="PROSITE" id="PS50835"/>
    </source>
</evidence>
<keyword evidence="8" id="KW-0325">Glycoprotein</keyword>
<dbReference type="FunFam" id="2.60.40.10:FF:000295">
    <property type="entry name" value="Tyrosine-protein phosphatase non-receptor type substrate 1"/>
    <property type="match status" value="1"/>
</dbReference>
<keyword evidence="3" id="KW-0732">Signal</keyword>
<reference evidence="13" key="1">
    <citation type="submission" date="2025-08" db="UniProtKB">
        <authorList>
            <consortium name="RefSeq"/>
        </authorList>
    </citation>
    <scope>IDENTIFICATION</scope>
</reference>
<dbReference type="AlphaFoldDB" id="A0A340XWA1"/>
<feature type="domain" description="Ig-like" evidence="11">
    <location>
        <begin position="152"/>
        <end position="241"/>
    </location>
</feature>
<dbReference type="PROSITE" id="PS50835">
    <property type="entry name" value="IG_LIKE"/>
    <property type="match status" value="3"/>
</dbReference>
<keyword evidence="7" id="KW-1015">Disulfide bond</keyword>
<dbReference type="Pfam" id="PF07654">
    <property type="entry name" value="C1-set"/>
    <property type="match status" value="2"/>
</dbReference>
<protein>
    <submittedName>
        <fullName evidence="13">Tyrosine-protein phosphatase non-receptor type substrate 1-like</fullName>
    </submittedName>
</protein>
<comment type="subcellular location">
    <subcellularLocation>
        <location evidence="1">Membrane</location>
        <topology evidence="1">Single-pass type I membrane protein</topology>
    </subcellularLocation>
</comment>
<dbReference type="CDD" id="cd05772">
    <property type="entry name" value="IgC1_SIRP_domain_2"/>
    <property type="match status" value="1"/>
</dbReference>
<feature type="domain" description="Ig-like" evidence="11">
    <location>
        <begin position="267"/>
        <end position="367"/>
    </location>
</feature>
<feature type="domain" description="Ig-like" evidence="11">
    <location>
        <begin position="374"/>
        <end position="461"/>
    </location>
</feature>
<keyword evidence="5 10" id="KW-1133">Transmembrane helix</keyword>